<dbReference type="AlphaFoldDB" id="A0A1H3M0F6"/>
<proteinExistence type="predicted"/>
<evidence type="ECO:0000313" key="1">
    <source>
        <dbReference type="EMBL" id="SDY70053.1"/>
    </source>
</evidence>
<sequence length="200" mass="22099">MLDTPTKARIICAQTLPFDDLNELLCRQLRAAIDADERLLKDIAADIGVSRPFLSLLSGFEFVDRTAASRKLDALQAMGQDTEIHTRVFVQDGSEWVPIAPQPPLLRSDFGHPRNGLPIGDGRRMIKHLRLQLGIALRALLTERQVTAQSVAQDLDKHHSQMSSYMSPDPATLGNPGPVIEVLEHLGARVELDVTIRAAR</sequence>
<dbReference type="EMBL" id="FNPF01000015">
    <property type="protein sequence ID" value="SDY70053.1"/>
    <property type="molecule type" value="Genomic_DNA"/>
</dbReference>
<dbReference type="Proteomes" id="UP000199286">
    <property type="component" value="Unassembled WGS sequence"/>
</dbReference>
<evidence type="ECO:0000313" key="2">
    <source>
        <dbReference type="Proteomes" id="UP000199286"/>
    </source>
</evidence>
<protein>
    <submittedName>
        <fullName evidence="1">Uncharacterized protein</fullName>
    </submittedName>
</protein>
<gene>
    <name evidence="1" type="ORF">SAMN05444340_11531</name>
</gene>
<keyword evidence="2" id="KW-1185">Reference proteome</keyword>
<name>A0A1H3M0F6_9RHOB</name>
<organism evidence="1 2">
    <name type="scientific">Citreimonas salinaria</name>
    <dbReference type="NCBI Taxonomy" id="321339"/>
    <lineage>
        <taxon>Bacteria</taxon>
        <taxon>Pseudomonadati</taxon>
        <taxon>Pseudomonadota</taxon>
        <taxon>Alphaproteobacteria</taxon>
        <taxon>Rhodobacterales</taxon>
        <taxon>Roseobacteraceae</taxon>
        <taxon>Citreimonas</taxon>
    </lineage>
</organism>
<reference evidence="1 2" key="1">
    <citation type="submission" date="2016-10" db="EMBL/GenBank/DDBJ databases">
        <authorList>
            <person name="de Groot N.N."/>
        </authorList>
    </citation>
    <scope>NUCLEOTIDE SEQUENCE [LARGE SCALE GENOMIC DNA]</scope>
    <source>
        <strain evidence="1 2">DSM 26880</strain>
    </source>
</reference>
<accession>A0A1H3M0F6</accession>
<dbReference type="RefSeq" id="WP_089884678.1">
    <property type="nucleotide sequence ID" value="NZ_FNPF01000015.1"/>
</dbReference>